<protein>
    <submittedName>
        <fullName evidence="2">Uncharacterized protein</fullName>
    </submittedName>
</protein>
<feature type="region of interest" description="Disordered" evidence="1">
    <location>
        <begin position="118"/>
        <end position="144"/>
    </location>
</feature>
<gene>
    <name evidence="2" type="ORF">CCMP2556_LOCUS27385</name>
</gene>
<keyword evidence="3" id="KW-1185">Reference proteome</keyword>
<organism evidence="2 3">
    <name type="scientific">Durusdinium trenchii</name>
    <dbReference type="NCBI Taxonomy" id="1381693"/>
    <lineage>
        <taxon>Eukaryota</taxon>
        <taxon>Sar</taxon>
        <taxon>Alveolata</taxon>
        <taxon>Dinophyceae</taxon>
        <taxon>Suessiales</taxon>
        <taxon>Symbiodiniaceae</taxon>
        <taxon>Durusdinium</taxon>
    </lineage>
</organism>
<proteinExistence type="predicted"/>
<dbReference type="Proteomes" id="UP001642484">
    <property type="component" value="Unassembled WGS sequence"/>
</dbReference>
<evidence type="ECO:0000256" key="1">
    <source>
        <dbReference type="SAM" id="MobiDB-lite"/>
    </source>
</evidence>
<comment type="caution">
    <text evidence="2">The sequence shown here is derived from an EMBL/GenBank/DDBJ whole genome shotgun (WGS) entry which is preliminary data.</text>
</comment>
<evidence type="ECO:0000313" key="2">
    <source>
        <dbReference type="EMBL" id="CAK9054875.1"/>
    </source>
</evidence>
<dbReference type="EMBL" id="CAXAMN010019735">
    <property type="protein sequence ID" value="CAK9054875.1"/>
    <property type="molecule type" value="Genomic_DNA"/>
</dbReference>
<name>A0ABP0MXY0_9DINO</name>
<sequence length="344" mass="38071">MLGSKPAVEHHIRFSANLLVAMGRKAPRIRVSHEVERALLPAGKRCAPMGTLHLPGTLQRCQSAPNMIMTSPIGWAADTLRSTESKSREFRDHRYQSAQLAHSMTTGAWGDLTSTLRPGTSAPMGPTGGGQTHGAWDRRPSSMGSLGRYQADKHGWYHPLGQAETKRLMDMDEEGSYVWVMQKSKNHTGYGPDGRVNRDDVQITAVSGTGPDWLVGTRTVPGPFTTKKVPVRRCPMARIEGDEVKVRGKTYQQGEALSIIETLHKTAIPPPHTKVPRPELPARKAEQNKATWNNLIHGGCQTRPVFQNNVYPPSKHITYETHDMRGNPANKTLRRKTHGITYGC</sequence>
<accession>A0ABP0MXY0</accession>
<evidence type="ECO:0000313" key="3">
    <source>
        <dbReference type="Proteomes" id="UP001642484"/>
    </source>
</evidence>
<reference evidence="2 3" key="1">
    <citation type="submission" date="2024-02" db="EMBL/GenBank/DDBJ databases">
        <authorList>
            <person name="Chen Y."/>
            <person name="Shah S."/>
            <person name="Dougan E. K."/>
            <person name="Thang M."/>
            <person name="Chan C."/>
        </authorList>
    </citation>
    <scope>NUCLEOTIDE SEQUENCE [LARGE SCALE GENOMIC DNA]</scope>
</reference>